<protein>
    <submittedName>
        <fullName evidence="3">Uncharacterized protein</fullName>
    </submittedName>
</protein>
<feature type="compositionally biased region" description="Polar residues" evidence="1">
    <location>
        <begin position="116"/>
        <end position="126"/>
    </location>
</feature>
<evidence type="ECO:0000313" key="4">
    <source>
        <dbReference type="Proteomes" id="UP000242287"/>
    </source>
</evidence>
<dbReference type="AlphaFoldDB" id="A0A2A9NLI5"/>
<feature type="chain" id="PRO_5012970576" evidence="2">
    <location>
        <begin position="17"/>
        <end position="161"/>
    </location>
</feature>
<gene>
    <name evidence="3" type="ORF">AMATHDRAFT_48943</name>
</gene>
<evidence type="ECO:0000256" key="2">
    <source>
        <dbReference type="SAM" id="SignalP"/>
    </source>
</evidence>
<feature type="region of interest" description="Disordered" evidence="1">
    <location>
        <begin position="36"/>
        <end position="62"/>
    </location>
</feature>
<name>A0A2A9NLI5_9AGAR</name>
<evidence type="ECO:0000256" key="1">
    <source>
        <dbReference type="SAM" id="MobiDB-lite"/>
    </source>
</evidence>
<evidence type="ECO:0000313" key="3">
    <source>
        <dbReference type="EMBL" id="PFH49181.1"/>
    </source>
</evidence>
<feature type="signal peptide" evidence="2">
    <location>
        <begin position="1"/>
        <end position="16"/>
    </location>
</feature>
<proteinExistence type="predicted"/>
<organism evidence="3 4">
    <name type="scientific">Amanita thiersii Skay4041</name>
    <dbReference type="NCBI Taxonomy" id="703135"/>
    <lineage>
        <taxon>Eukaryota</taxon>
        <taxon>Fungi</taxon>
        <taxon>Dikarya</taxon>
        <taxon>Basidiomycota</taxon>
        <taxon>Agaricomycotina</taxon>
        <taxon>Agaricomycetes</taxon>
        <taxon>Agaricomycetidae</taxon>
        <taxon>Agaricales</taxon>
        <taxon>Pluteineae</taxon>
        <taxon>Amanitaceae</taxon>
        <taxon>Amanita</taxon>
    </lineage>
</organism>
<sequence>MSWADIFSLLAYSAASSTPFSSSPAPAQTSYKLQIRSKPSFPESSLPPRLTKSTSLKSKGYDISKTGVSVKTSKRFDHEHYVDAVQRGFIRALGASSYGANGDSGSQERRPRPERSNSLSNVTSPYRPSAPVVGHVALPVKRSTSAEAKKRWVHPFLHEKS</sequence>
<feature type="region of interest" description="Disordered" evidence="1">
    <location>
        <begin position="96"/>
        <end position="161"/>
    </location>
</feature>
<keyword evidence="2" id="KW-0732">Signal</keyword>
<keyword evidence="4" id="KW-1185">Reference proteome</keyword>
<accession>A0A2A9NLI5</accession>
<dbReference type="EMBL" id="KZ302037">
    <property type="protein sequence ID" value="PFH49181.1"/>
    <property type="molecule type" value="Genomic_DNA"/>
</dbReference>
<dbReference type="Proteomes" id="UP000242287">
    <property type="component" value="Unassembled WGS sequence"/>
</dbReference>
<reference evidence="3 4" key="1">
    <citation type="submission" date="2014-02" db="EMBL/GenBank/DDBJ databases">
        <title>Transposable element dynamics among asymbiotic and ectomycorrhizal Amanita fungi.</title>
        <authorList>
            <consortium name="DOE Joint Genome Institute"/>
            <person name="Hess J."/>
            <person name="Skrede I."/>
            <person name="Wolfe B."/>
            <person name="LaButti K."/>
            <person name="Ohm R.A."/>
            <person name="Grigoriev I.V."/>
            <person name="Pringle A."/>
        </authorList>
    </citation>
    <scope>NUCLEOTIDE SEQUENCE [LARGE SCALE GENOMIC DNA]</scope>
    <source>
        <strain evidence="3 4">SKay4041</strain>
    </source>
</reference>
<dbReference type="OrthoDB" id="2505950at2759"/>
<feature type="compositionally biased region" description="Basic and acidic residues" evidence="1">
    <location>
        <begin position="106"/>
        <end position="115"/>
    </location>
</feature>